<evidence type="ECO:0000313" key="2">
    <source>
        <dbReference type="Proteomes" id="UP000499080"/>
    </source>
</evidence>
<dbReference type="AlphaFoldDB" id="A0A4Y2B2J0"/>
<accession>A0A4Y2B2J0</accession>
<organism evidence="1 2">
    <name type="scientific">Araneus ventricosus</name>
    <name type="common">Orbweaver spider</name>
    <name type="synonym">Epeira ventricosa</name>
    <dbReference type="NCBI Taxonomy" id="182803"/>
    <lineage>
        <taxon>Eukaryota</taxon>
        <taxon>Metazoa</taxon>
        <taxon>Ecdysozoa</taxon>
        <taxon>Arthropoda</taxon>
        <taxon>Chelicerata</taxon>
        <taxon>Arachnida</taxon>
        <taxon>Araneae</taxon>
        <taxon>Araneomorphae</taxon>
        <taxon>Entelegynae</taxon>
        <taxon>Araneoidea</taxon>
        <taxon>Araneidae</taxon>
        <taxon>Araneus</taxon>
    </lineage>
</organism>
<name>A0A4Y2B2J0_ARAVE</name>
<gene>
    <name evidence="1" type="ORF">AVEN_222740_1</name>
</gene>
<reference evidence="1 2" key="1">
    <citation type="journal article" date="2019" name="Sci. Rep.">
        <title>Orb-weaving spider Araneus ventricosus genome elucidates the spidroin gene catalogue.</title>
        <authorList>
            <person name="Kono N."/>
            <person name="Nakamura H."/>
            <person name="Ohtoshi R."/>
            <person name="Moran D.A.P."/>
            <person name="Shinohara A."/>
            <person name="Yoshida Y."/>
            <person name="Fujiwara M."/>
            <person name="Mori M."/>
            <person name="Tomita M."/>
            <person name="Arakawa K."/>
        </authorList>
    </citation>
    <scope>NUCLEOTIDE SEQUENCE [LARGE SCALE GENOMIC DNA]</scope>
</reference>
<dbReference type="Proteomes" id="UP000499080">
    <property type="component" value="Unassembled WGS sequence"/>
</dbReference>
<evidence type="ECO:0000313" key="1">
    <source>
        <dbReference type="EMBL" id="GBL85274.1"/>
    </source>
</evidence>
<sequence length="102" mass="11538">MKIQTGLNSNSSSVYTISHRIHTLTKDLAVFCCVLNKWSGLVMNVPLKRFDNNSPIVIGYSNRRWKFGTRRSKWSGTVSCECPSLNVPFLVWKFRDALIGSG</sequence>
<protein>
    <submittedName>
        <fullName evidence="1">Uncharacterized protein</fullName>
    </submittedName>
</protein>
<dbReference type="EMBL" id="BGPR01000042">
    <property type="protein sequence ID" value="GBL85274.1"/>
    <property type="molecule type" value="Genomic_DNA"/>
</dbReference>
<proteinExistence type="predicted"/>
<comment type="caution">
    <text evidence="1">The sequence shown here is derived from an EMBL/GenBank/DDBJ whole genome shotgun (WGS) entry which is preliminary data.</text>
</comment>
<keyword evidence="2" id="KW-1185">Reference proteome</keyword>